<dbReference type="SMART" id="SM00385">
    <property type="entry name" value="CYCLIN"/>
    <property type="match status" value="1"/>
</dbReference>
<keyword evidence="3 5" id="KW-0195">Cyclin</keyword>
<evidence type="ECO:0000256" key="1">
    <source>
        <dbReference type="ARBA" id="ARBA00009065"/>
    </source>
</evidence>
<dbReference type="InterPro" id="IPR036915">
    <property type="entry name" value="Cyclin-like_sf"/>
</dbReference>
<comment type="similarity">
    <text evidence="1">Belongs to the cyclin family. Cyclin D subfamily.</text>
</comment>
<dbReference type="Pfam" id="PF02984">
    <property type="entry name" value="Cyclin_C"/>
    <property type="match status" value="1"/>
</dbReference>
<feature type="compositionally biased region" description="Low complexity" evidence="6">
    <location>
        <begin position="296"/>
        <end position="306"/>
    </location>
</feature>
<name>A0A835HWC6_9MAGN</name>
<dbReference type="PANTHER" id="PTHR10177">
    <property type="entry name" value="CYCLINS"/>
    <property type="match status" value="1"/>
</dbReference>
<evidence type="ECO:0000256" key="2">
    <source>
        <dbReference type="ARBA" id="ARBA00022618"/>
    </source>
</evidence>
<dbReference type="OrthoDB" id="5590282at2759"/>
<proteinExistence type="inferred from homology"/>
<dbReference type="PROSITE" id="PS00292">
    <property type="entry name" value="CYCLINS"/>
    <property type="match status" value="1"/>
</dbReference>
<dbReference type="CDD" id="cd20543">
    <property type="entry name" value="CYCLIN_AtCycD-like_rpt1"/>
    <property type="match status" value="1"/>
</dbReference>
<comment type="caution">
    <text evidence="9">The sequence shown here is derived from an EMBL/GenBank/DDBJ whole genome shotgun (WGS) entry which is preliminary data.</text>
</comment>
<evidence type="ECO:0000256" key="4">
    <source>
        <dbReference type="ARBA" id="ARBA00023306"/>
    </source>
</evidence>
<dbReference type="InterPro" id="IPR013763">
    <property type="entry name" value="Cyclin-like_dom"/>
</dbReference>
<accession>A0A835HWC6</accession>
<dbReference type="CDD" id="cd20544">
    <property type="entry name" value="CYCLIN_AtCycD-like_rpt2"/>
    <property type="match status" value="1"/>
</dbReference>
<dbReference type="InterPro" id="IPR004367">
    <property type="entry name" value="Cyclin_C-dom"/>
</dbReference>
<keyword evidence="2" id="KW-0132">Cell division</keyword>
<dbReference type="InterPro" id="IPR039361">
    <property type="entry name" value="Cyclin"/>
</dbReference>
<evidence type="ECO:0008006" key="11">
    <source>
        <dbReference type="Google" id="ProtNLM"/>
    </source>
</evidence>
<dbReference type="FunFam" id="1.10.472.10:FF:000034">
    <property type="entry name" value="D2/4-type cyclin"/>
    <property type="match status" value="1"/>
</dbReference>
<dbReference type="SMART" id="SM01332">
    <property type="entry name" value="Cyclin_C"/>
    <property type="match status" value="1"/>
</dbReference>
<dbReference type="GO" id="GO:0051301">
    <property type="term" value="P:cell division"/>
    <property type="evidence" value="ECO:0007669"/>
    <property type="project" value="UniProtKB-KW"/>
</dbReference>
<gene>
    <name evidence="9" type="ORF">IFM89_017151</name>
</gene>
<evidence type="ECO:0000256" key="3">
    <source>
        <dbReference type="ARBA" id="ARBA00023127"/>
    </source>
</evidence>
<feature type="domain" description="Cyclin C-terminal" evidence="8">
    <location>
        <begin position="176"/>
        <end position="306"/>
    </location>
</feature>
<dbReference type="Gene3D" id="1.10.472.10">
    <property type="entry name" value="Cyclin-like"/>
    <property type="match status" value="2"/>
</dbReference>
<dbReference type="SUPFAM" id="SSF47954">
    <property type="entry name" value="Cyclin-like"/>
    <property type="match status" value="2"/>
</dbReference>
<keyword evidence="10" id="KW-1185">Reference proteome</keyword>
<evidence type="ECO:0000259" key="8">
    <source>
        <dbReference type="SMART" id="SM01332"/>
    </source>
</evidence>
<dbReference type="AlphaFoldDB" id="A0A835HWC6"/>
<feature type="domain" description="Cyclin-like" evidence="7">
    <location>
        <begin position="78"/>
        <end position="167"/>
    </location>
</feature>
<keyword evidence="4" id="KW-0131">Cell cycle</keyword>
<dbReference type="InterPro" id="IPR048258">
    <property type="entry name" value="Cyclins_cyclin-box"/>
</dbReference>
<evidence type="ECO:0000256" key="5">
    <source>
        <dbReference type="RuleBase" id="RU000383"/>
    </source>
</evidence>
<evidence type="ECO:0000313" key="9">
    <source>
        <dbReference type="EMBL" id="KAF9605412.1"/>
    </source>
</evidence>
<feature type="region of interest" description="Disordered" evidence="6">
    <location>
        <begin position="294"/>
        <end position="321"/>
    </location>
</feature>
<dbReference type="EMBL" id="JADFTS010000005">
    <property type="protein sequence ID" value="KAF9605412.1"/>
    <property type="molecule type" value="Genomic_DNA"/>
</dbReference>
<dbReference type="Pfam" id="PF00134">
    <property type="entry name" value="Cyclin_N"/>
    <property type="match status" value="1"/>
</dbReference>
<evidence type="ECO:0000256" key="6">
    <source>
        <dbReference type="SAM" id="MobiDB-lite"/>
    </source>
</evidence>
<organism evidence="9 10">
    <name type="scientific">Coptis chinensis</name>
    <dbReference type="NCBI Taxonomy" id="261450"/>
    <lineage>
        <taxon>Eukaryota</taxon>
        <taxon>Viridiplantae</taxon>
        <taxon>Streptophyta</taxon>
        <taxon>Embryophyta</taxon>
        <taxon>Tracheophyta</taxon>
        <taxon>Spermatophyta</taxon>
        <taxon>Magnoliopsida</taxon>
        <taxon>Ranunculales</taxon>
        <taxon>Ranunculaceae</taxon>
        <taxon>Coptidoideae</taxon>
        <taxon>Coptis</taxon>
    </lineage>
</organism>
<dbReference type="InterPro" id="IPR006671">
    <property type="entry name" value="Cyclin_N"/>
</dbReference>
<evidence type="ECO:0000313" key="10">
    <source>
        <dbReference type="Proteomes" id="UP000631114"/>
    </source>
</evidence>
<protein>
    <recommendedName>
        <fullName evidence="11">Cyclin N-terminal domain-containing protein</fullName>
    </recommendedName>
</protein>
<reference evidence="9 10" key="1">
    <citation type="submission" date="2020-10" db="EMBL/GenBank/DDBJ databases">
        <title>The Coptis chinensis genome and diversification of protoberbering-type alkaloids.</title>
        <authorList>
            <person name="Wang B."/>
            <person name="Shu S."/>
            <person name="Song C."/>
            <person name="Liu Y."/>
        </authorList>
    </citation>
    <scope>NUCLEOTIDE SEQUENCE [LARGE SCALE GENOMIC DNA]</scope>
    <source>
        <strain evidence="9">HL-2020</strain>
        <tissue evidence="9">Leaf</tissue>
    </source>
</reference>
<sequence>MSLSCSDCFSDLICSEDARTLSEESFEDFQDFEFPDGIEESIAEFVEGEGTHEPLEFDYMARFQSQSLDVSARKDSVSWILKVQAFFCFQPLTAYLAVNYMDRFLAFRGLPQANGSWPLQLLSVACLSLAVKMEETLVPSLLDLQVEGTKFIFEPRTICRMELLVLGTLDWRLRSITPFTFMDFFAYKVDSTGTRIGFLVSRATEIIVKTIKEISFLDYSPSSIAVASLLHAANEFPNLSFITPGNAVTWCPGLIKDRIMTCYQLMQEVVVGQTQRKPPKVLPQLRVMTYAEYDSSDSSSSSSSFSNKRRRLNNNSDNGKL</sequence>
<dbReference type="Proteomes" id="UP000631114">
    <property type="component" value="Unassembled WGS sequence"/>
</dbReference>
<evidence type="ECO:0000259" key="7">
    <source>
        <dbReference type="SMART" id="SM00385"/>
    </source>
</evidence>